<dbReference type="PROSITE" id="PS50949">
    <property type="entry name" value="HTH_GNTR"/>
    <property type="match status" value="1"/>
</dbReference>
<keyword evidence="5" id="KW-0804">Transcription</keyword>
<organism evidence="7 8">
    <name type="scientific">Pantoea rwandensis</name>
    <dbReference type="NCBI Taxonomy" id="1076550"/>
    <lineage>
        <taxon>Bacteria</taxon>
        <taxon>Pseudomonadati</taxon>
        <taxon>Pseudomonadota</taxon>
        <taxon>Gammaproteobacteria</taxon>
        <taxon>Enterobacterales</taxon>
        <taxon>Erwiniaceae</taxon>
        <taxon>Pantoea</taxon>
    </lineage>
</organism>
<dbReference type="GO" id="GO:0030170">
    <property type="term" value="F:pyridoxal phosphate binding"/>
    <property type="evidence" value="ECO:0007669"/>
    <property type="project" value="InterPro"/>
</dbReference>
<dbReference type="GO" id="GO:0003700">
    <property type="term" value="F:DNA-binding transcription factor activity"/>
    <property type="evidence" value="ECO:0007669"/>
    <property type="project" value="InterPro"/>
</dbReference>
<dbReference type="InterPro" id="IPR036388">
    <property type="entry name" value="WH-like_DNA-bd_sf"/>
</dbReference>
<dbReference type="PANTHER" id="PTHR46577:SF1">
    <property type="entry name" value="HTH-TYPE TRANSCRIPTIONAL REGULATORY PROTEIN GABR"/>
    <property type="match status" value="1"/>
</dbReference>
<dbReference type="SUPFAM" id="SSF53383">
    <property type="entry name" value="PLP-dependent transferases"/>
    <property type="match status" value="1"/>
</dbReference>
<dbReference type="Gene3D" id="3.40.640.10">
    <property type="entry name" value="Type I PLP-dependent aspartate aminotransferase-like (Major domain)"/>
    <property type="match status" value="1"/>
</dbReference>
<evidence type="ECO:0000256" key="1">
    <source>
        <dbReference type="ARBA" id="ARBA00005384"/>
    </source>
</evidence>
<keyword evidence="2" id="KW-0663">Pyridoxal phosphate</keyword>
<name>A0A1X1D5F3_9GAMM</name>
<dbReference type="CDD" id="cd00609">
    <property type="entry name" value="AAT_like"/>
    <property type="match status" value="1"/>
</dbReference>
<dbReference type="Proteomes" id="UP000193558">
    <property type="component" value="Unassembled WGS sequence"/>
</dbReference>
<dbReference type="SMART" id="SM00345">
    <property type="entry name" value="HTH_GNTR"/>
    <property type="match status" value="1"/>
</dbReference>
<evidence type="ECO:0000313" key="7">
    <source>
        <dbReference type="EMBL" id="ORM71810.1"/>
    </source>
</evidence>
<dbReference type="Pfam" id="PF00155">
    <property type="entry name" value="Aminotran_1_2"/>
    <property type="match status" value="1"/>
</dbReference>
<dbReference type="SUPFAM" id="SSF46785">
    <property type="entry name" value="Winged helix' DNA-binding domain"/>
    <property type="match status" value="1"/>
</dbReference>
<evidence type="ECO:0000313" key="8">
    <source>
        <dbReference type="Proteomes" id="UP000193558"/>
    </source>
</evidence>
<dbReference type="Pfam" id="PF00392">
    <property type="entry name" value="GntR"/>
    <property type="match status" value="1"/>
</dbReference>
<evidence type="ECO:0000256" key="5">
    <source>
        <dbReference type="ARBA" id="ARBA00023163"/>
    </source>
</evidence>
<dbReference type="OrthoDB" id="9808770at2"/>
<proteinExistence type="inferred from homology"/>
<evidence type="ECO:0000256" key="3">
    <source>
        <dbReference type="ARBA" id="ARBA00023015"/>
    </source>
</evidence>
<dbReference type="InterPro" id="IPR015424">
    <property type="entry name" value="PyrdxlP-dep_Trfase"/>
</dbReference>
<dbReference type="InterPro" id="IPR051446">
    <property type="entry name" value="HTH_trans_reg/aminotransferase"/>
</dbReference>
<evidence type="ECO:0000256" key="4">
    <source>
        <dbReference type="ARBA" id="ARBA00023125"/>
    </source>
</evidence>
<dbReference type="CDD" id="cd07377">
    <property type="entry name" value="WHTH_GntR"/>
    <property type="match status" value="1"/>
</dbReference>
<comment type="caution">
    <text evidence="7">The sequence shown here is derived from an EMBL/GenBank/DDBJ whole genome shotgun (WGS) entry which is preliminary data.</text>
</comment>
<keyword evidence="3" id="KW-0805">Transcription regulation</keyword>
<dbReference type="InterPro" id="IPR015421">
    <property type="entry name" value="PyrdxlP-dep_Trfase_major"/>
</dbReference>
<feature type="domain" description="HTH gntR-type" evidence="6">
    <location>
        <begin position="25"/>
        <end position="93"/>
    </location>
</feature>
<sequence>MTQGRTAVALELPMPAALVHPNQDRSKQEIVYAALRDAILNGVLRVGAQVPSTRAMATRWAVSRGTLEVVYERLCAEGYLTRRQGAGTFVSAELPDSYLQVQPGLPMMTPSVAMQPRHHESHVKVGQPFVARLPDPALFPLQDWARHVLRCINKAGEIAAESNQVTGFLPLKQQIAQYLREHRNIVCEPHQVIITTGIRHALALISRAFLRPGDNIAMEDPGYPFGRDIFALAEAKLIDIAITEQGIDVEALSKAQQVRALYVTPSHQSPLGCVMSITKRLAVIDWAQQQGVLIIEDDYDSEFSYSGSPLPALMSHDNSAQTLYCGSFNKTLSAELRVGFLVARGAQLARLNEVVAIHGRAVAFHEQLALAEFMRSGAFARHLRTARQAYAQRRNRLLEILTQHANGKFRVSGHEAGLHLVLWLPADRDESAFCQQAAEHGLQLQPLSLFCRSITLPPAVILGYAALTLAQIEVSARSLATLLVSPASHA</sequence>
<keyword evidence="4" id="KW-0238">DNA-binding</keyword>
<dbReference type="GO" id="GO:0003677">
    <property type="term" value="F:DNA binding"/>
    <property type="evidence" value="ECO:0007669"/>
    <property type="project" value="UniProtKB-KW"/>
</dbReference>
<dbReference type="InterPro" id="IPR004839">
    <property type="entry name" value="Aminotransferase_I/II_large"/>
</dbReference>
<gene>
    <name evidence="7" type="ORF">HA51_01725</name>
</gene>
<dbReference type="InterPro" id="IPR000524">
    <property type="entry name" value="Tscrpt_reg_HTH_GntR"/>
</dbReference>
<evidence type="ECO:0000256" key="2">
    <source>
        <dbReference type="ARBA" id="ARBA00022898"/>
    </source>
</evidence>
<dbReference type="InterPro" id="IPR036390">
    <property type="entry name" value="WH_DNA-bd_sf"/>
</dbReference>
<accession>A0A1X1D5F3</accession>
<protein>
    <recommendedName>
        <fullName evidence="6">HTH gntR-type domain-containing protein</fullName>
    </recommendedName>
</protein>
<dbReference type="EMBL" id="MLFR01000001">
    <property type="protein sequence ID" value="ORM71810.1"/>
    <property type="molecule type" value="Genomic_DNA"/>
</dbReference>
<dbReference type="AlphaFoldDB" id="A0A1X1D5F3"/>
<evidence type="ECO:0000259" key="6">
    <source>
        <dbReference type="PROSITE" id="PS50949"/>
    </source>
</evidence>
<reference evidence="7 8" key="1">
    <citation type="journal article" date="2017" name="Antonie Van Leeuwenhoek">
        <title>Phylogenomic resolution of the bacterial genus Pantoea and its relationship with Erwinia and Tatumella.</title>
        <authorList>
            <person name="Palmer M."/>
            <person name="Steenkamp E.T."/>
            <person name="Coetzee M.P."/>
            <person name="Chan W.Y."/>
            <person name="van Zyl E."/>
            <person name="De Maayer P."/>
            <person name="Coutinho T.A."/>
            <person name="Blom J."/>
            <person name="Smits T.H."/>
            <person name="Duffy B."/>
            <person name="Venter S.N."/>
        </authorList>
    </citation>
    <scope>NUCLEOTIDE SEQUENCE [LARGE SCALE GENOMIC DNA]</scope>
    <source>
        <strain evidence="7 8">LMG 26275</strain>
    </source>
</reference>
<comment type="similarity">
    <text evidence="1">In the C-terminal section; belongs to the class-I pyridoxal-phosphate-dependent aminotransferase family.</text>
</comment>
<dbReference type="Gene3D" id="1.10.10.10">
    <property type="entry name" value="Winged helix-like DNA-binding domain superfamily/Winged helix DNA-binding domain"/>
    <property type="match status" value="1"/>
</dbReference>
<dbReference type="PANTHER" id="PTHR46577">
    <property type="entry name" value="HTH-TYPE TRANSCRIPTIONAL REGULATORY PROTEIN GABR"/>
    <property type="match status" value="1"/>
</dbReference>